<organism evidence="1 2">
    <name type="scientific">Cynara cardunculus var. scolymus</name>
    <name type="common">Globe artichoke</name>
    <name type="synonym">Cynara scolymus</name>
    <dbReference type="NCBI Taxonomy" id="59895"/>
    <lineage>
        <taxon>Eukaryota</taxon>
        <taxon>Viridiplantae</taxon>
        <taxon>Streptophyta</taxon>
        <taxon>Embryophyta</taxon>
        <taxon>Tracheophyta</taxon>
        <taxon>Spermatophyta</taxon>
        <taxon>Magnoliopsida</taxon>
        <taxon>eudicotyledons</taxon>
        <taxon>Gunneridae</taxon>
        <taxon>Pentapetalae</taxon>
        <taxon>asterids</taxon>
        <taxon>campanulids</taxon>
        <taxon>Asterales</taxon>
        <taxon>Asteraceae</taxon>
        <taxon>Carduoideae</taxon>
        <taxon>Cardueae</taxon>
        <taxon>Carduinae</taxon>
        <taxon>Cynara</taxon>
    </lineage>
</organism>
<proteinExistence type="predicted"/>
<dbReference type="Gramene" id="KVH87823">
    <property type="protein sequence ID" value="KVH87823"/>
    <property type="gene ID" value="Ccrd_024866"/>
</dbReference>
<evidence type="ECO:0000313" key="1">
    <source>
        <dbReference type="EMBL" id="KVH87823.1"/>
    </source>
</evidence>
<protein>
    <submittedName>
        <fullName evidence="1">Uncharacterized protein</fullName>
    </submittedName>
</protein>
<gene>
    <name evidence="1" type="ORF">Ccrd_024866</name>
</gene>
<dbReference type="Proteomes" id="UP000243975">
    <property type="component" value="Unassembled WGS sequence"/>
</dbReference>
<sequence>MESATDLSLQRIKLAKVSINSGQYPPQEIKTINPIAQTRCLNKSIHTQTDKLIILKGLYPLISCEEFNHK</sequence>
<keyword evidence="2" id="KW-1185">Reference proteome</keyword>
<reference evidence="1 2" key="1">
    <citation type="journal article" date="2016" name="Sci. Rep.">
        <title>The genome sequence of the outbreeding globe artichoke constructed de novo incorporating a phase-aware low-pass sequencing strategy of F1 progeny.</title>
        <authorList>
            <person name="Scaglione D."/>
            <person name="Reyes-Chin-Wo S."/>
            <person name="Acquadro A."/>
            <person name="Froenicke L."/>
            <person name="Portis E."/>
            <person name="Beitel C."/>
            <person name="Tirone M."/>
            <person name="Mauro R."/>
            <person name="Lo Monaco A."/>
            <person name="Mauromicale G."/>
            <person name="Faccioli P."/>
            <person name="Cattivelli L."/>
            <person name="Rieseberg L."/>
            <person name="Michelmore R."/>
            <person name="Lanteri S."/>
        </authorList>
    </citation>
    <scope>NUCLEOTIDE SEQUENCE [LARGE SCALE GENOMIC DNA]</scope>
    <source>
        <strain evidence="1">2C</strain>
    </source>
</reference>
<name>A0A103XBS9_CYNCS</name>
<comment type="caution">
    <text evidence="1">The sequence shown here is derived from an EMBL/GenBank/DDBJ whole genome shotgun (WGS) entry which is preliminary data.</text>
</comment>
<accession>A0A103XBS9</accession>
<dbReference type="AlphaFoldDB" id="A0A103XBS9"/>
<evidence type="ECO:0000313" key="2">
    <source>
        <dbReference type="Proteomes" id="UP000243975"/>
    </source>
</evidence>
<dbReference type="EMBL" id="LEKV01005789">
    <property type="protein sequence ID" value="KVH87823.1"/>
    <property type="molecule type" value="Genomic_DNA"/>
</dbReference>